<dbReference type="AlphaFoldDB" id="L8JZA5"/>
<feature type="binding site" evidence="3">
    <location>
        <position position="128"/>
    </location>
    <ligand>
        <name>a divalent metal cation</name>
        <dbReference type="ChEBI" id="CHEBI:60240"/>
    </ligand>
</feature>
<evidence type="ECO:0000313" key="5">
    <source>
        <dbReference type="Proteomes" id="UP000011135"/>
    </source>
</evidence>
<evidence type="ECO:0008006" key="6">
    <source>
        <dbReference type="Google" id="ProtNLM"/>
    </source>
</evidence>
<organism evidence="4 5">
    <name type="scientific">Fulvivirga imtechensis AK7</name>
    <dbReference type="NCBI Taxonomy" id="1237149"/>
    <lineage>
        <taxon>Bacteria</taxon>
        <taxon>Pseudomonadati</taxon>
        <taxon>Bacteroidota</taxon>
        <taxon>Cytophagia</taxon>
        <taxon>Cytophagales</taxon>
        <taxon>Fulvivirgaceae</taxon>
        <taxon>Fulvivirga</taxon>
    </lineage>
</organism>
<protein>
    <recommendedName>
        <fullName evidence="6">DinB family protein</fullName>
    </recommendedName>
</protein>
<dbReference type="PANTHER" id="PTHR37302:SF3">
    <property type="entry name" value="DAMAGE-INDUCIBLE PROTEIN DINB"/>
    <property type="match status" value="1"/>
</dbReference>
<gene>
    <name evidence="4" type="ORF">C900_00491</name>
</gene>
<dbReference type="Pfam" id="PF05163">
    <property type="entry name" value="DinB"/>
    <property type="match status" value="1"/>
</dbReference>
<sequence>MEHFHQQYELIRGSREVVFDYCERLIPQHFVEEINQQGASLRHLQVHIANVYIHWLANFSMKKNTPYFDVESIKDITSVRQVFTKVDKLVAEFLRQFPEGDTCISGVLPGRDKMEFGALTVFTHVVTHEFHHKGQMMTMLRHLGYPPPDADVIRF</sequence>
<dbReference type="PANTHER" id="PTHR37302">
    <property type="entry name" value="SLR1116 PROTEIN"/>
    <property type="match status" value="1"/>
</dbReference>
<dbReference type="RefSeq" id="WP_009578404.1">
    <property type="nucleotide sequence ID" value="NZ_AMZN01000012.1"/>
</dbReference>
<dbReference type="SUPFAM" id="SSF109854">
    <property type="entry name" value="DinB/YfiT-like putative metalloenzymes"/>
    <property type="match status" value="1"/>
</dbReference>
<feature type="binding site" evidence="3">
    <location>
        <position position="132"/>
    </location>
    <ligand>
        <name>a divalent metal cation</name>
        <dbReference type="ChEBI" id="CHEBI:60240"/>
    </ligand>
</feature>
<evidence type="ECO:0000256" key="1">
    <source>
        <dbReference type="ARBA" id="ARBA00008635"/>
    </source>
</evidence>
<comment type="caution">
    <text evidence="4">The sequence shown here is derived from an EMBL/GenBank/DDBJ whole genome shotgun (WGS) entry which is preliminary data.</text>
</comment>
<reference evidence="4 5" key="1">
    <citation type="submission" date="2012-12" db="EMBL/GenBank/DDBJ databases">
        <title>Genome assembly of Fulvivirga imtechensis AK7.</title>
        <authorList>
            <person name="Nupur N."/>
            <person name="Khatri I."/>
            <person name="Kumar R."/>
            <person name="Subramanian S."/>
            <person name="Pinnaka A."/>
        </authorList>
    </citation>
    <scope>NUCLEOTIDE SEQUENCE [LARGE SCALE GENOMIC DNA]</scope>
    <source>
        <strain evidence="4 5">AK7</strain>
    </source>
</reference>
<dbReference type="Proteomes" id="UP000011135">
    <property type="component" value="Unassembled WGS sequence"/>
</dbReference>
<evidence type="ECO:0000256" key="2">
    <source>
        <dbReference type="ARBA" id="ARBA00022723"/>
    </source>
</evidence>
<dbReference type="OrthoDB" id="118635at2"/>
<keyword evidence="5" id="KW-1185">Reference proteome</keyword>
<dbReference type="InterPro" id="IPR034660">
    <property type="entry name" value="DinB/YfiT-like"/>
</dbReference>
<feature type="binding site" evidence="3">
    <location>
        <position position="47"/>
    </location>
    <ligand>
        <name>a divalent metal cation</name>
        <dbReference type="ChEBI" id="CHEBI:60240"/>
    </ligand>
</feature>
<dbReference type="InterPro" id="IPR007837">
    <property type="entry name" value="DinB"/>
</dbReference>
<evidence type="ECO:0000313" key="4">
    <source>
        <dbReference type="EMBL" id="ELR72989.1"/>
    </source>
</evidence>
<comment type="similarity">
    <text evidence="1">Belongs to the DinB family.</text>
</comment>
<accession>L8JZA5</accession>
<dbReference type="eggNOG" id="COG2318">
    <property type="taxonomic scope" value="Bacteria"/>
</dbReference>
<dbReference type="Gene3D" id="1.20.120.450">
    <property type="entry name" value="dinb family like domain"/>
    <property type="match status" value="1"/>
</dbReference>
<dbReference type="GO" id="GO:0046872">
    <property type="term" value="F:metal ion binding"/>
    <property type="evidence" value="ECO:0007669"/>
    <property type="project" value="UniProtKB-KW"/>
</dbReference>
<dbReference type="EMBL" id="AMZN01000012">
    <property type="protein sequence ID" value="ELR72989.1"/>
    <property type="molecule type" value="Genomic_DNA"/>
</dbReference>
<proteinExistence type="inferred from homology"/>
<name>L8JZA5_9BACT</name>
<evidence type="ECO:0000256" key="3">
    <source>
        <dbReference type="PIRSR" id="PIRSR607837-1"/>
    </source>
</evidence>
<keyword evidence="2 3" id="KW-0479">Metal-binding</keyword>